<dbReference type="HOGENOM" id="CLU_095637_0_0_7"/>
<accession>B9M245</accession>
<dbReference type="STRING" id="316067.Geob_2814"/>
<dbReference type="RefSeq" id="WP_012647891.1">
    <property type="nucleotide sequence ID" value="NC_011979.1"/>
</dbReference>
<proteinExistence type="predicted"/>
<evidence type="ECO:0008006" key="3">
    <source>
        <dbReference type="Google" id="ProtNLM"/>
    </source>
</evidence>
<dbReference type="EMBL" id="CP001390">
    <property type="protein sequence ID" value="ACM21163.1"/>
    <property type="molecule type" value="Genomic_DNA"/>
</dbReference>
<keyword evidence="2" id="KW-1185">Reference proteome</keyword>
<organism evidence="1 2">
    <name type="scientific">Geotalea daltonii (strain DSM 22248 / JCM 15807 / FRC-32)</name>
    <name type="common">Geobacter daltonii</name>
    <dbReference type="NCBI Taxonomy" id="316067"/>
    <lineage>
        <taxon>Bacteria</taxon>
        <taxon>Pseudomonadati</taxon>
        <taxon>Thermodesulfobacteriota</taxon>
        <taxon>Desulfuromonadia</taxon>
        <taxon>Geobacterales</taxon>
        <taxon>Geobacteraceae</taxon>
        <taxon>Geotalea</taxon>
    </lineage>
</organism>
<dbReference type="eggNOG" id="ENOG5030QY5">
    <property type="taxonomic scope" value="Bacteria"/>
</dbReference>
<evidence type="ECO:0000313" key="1">
    <source>
        <dbReference type="EMBL" id="ACM21163.1"/>
    </source>
</evidence>
<protein>
    <recommendedName>
        <fullName evidence="3">Anti-bacteriophage protein A/HamA C-terminal domain-containing protein</fullName>
    </recommendedName>
</protein>
<dbReference type="OrthoDB" id="5115021at2"/>
<reference evidence="1 2" key="1">
    <citation type="submission" date="2009-01" db="EMBL/GenBank/DDBJ databases">
        <title>Complete sequence of Geobacter sp. FRC-32.</title>
        <authorList>
            <consortium name="US DOE Joint Genome Institute"/>
            <person name="Lucas S."/>
            <person name="Copeland A."/>
            <person name="Lapidus A."/>
            <person name="Glavina del Rio T."/>
            <person name="Dalin E."/>
            <person name="Tice H."/>
            <person name="Bruce D."/>
            <person name="Goodwin L."/>
            <person name="Pitluck S."/>
            <person name="Saunders E."/>
            <person name="Brettin T."/>
            <person name="Detter J.C."/>
            <person name="Han C."/>
            <person name="Larimer F."/>
            <person name="Land M."/>
            <person name="Hauser L."/>
            <person name="Kyrpides N."/>
            <person name="Ovchinnikova G."/>
            <person name="Kostka J."/>
            <person name="Richardson P."/>
        </authorList>
    </citation>
    <scope>NUCLEOTIDE SEQUENCE [LARGE SCALE GENOMIC DNA]</scope>
    <source>
        <strain evidence="2">DSM 22248 / JCM 15807 / FRC-32</strain>
    </source>
</reference>
<dbReference type="Proteomes" id="UP000007721">
    <property type="component" value="Chromosome"/>
</dbReference>
<dbReference type="AlphaFoldDB" id="B9M245"/>
<dbReference type="KEGG" id="geo:Geob_2814"/>
<evidence type="ECO:0000313" key="2">
    <source>
        <dbReference type="Proteomes" id="UP000007721"/>
    </source>
</evidence>
<gene>
    <name evidence="1" type="ordered locus">Geob_2814</name>
</gene>
<sequence length="257" mass="28554">MSFQGNVFDFERINLGNGNYLHFINIPTLNDDITSRIDASIVSICEGATDTDIPTIKQRLIAFLLPKKGSTTEMGAIAEFFGHLYLTEIGFKQEFLFLNLEEGSIKKGFDGYYSLKEEAWIYESKSGSMATANASHESKVSLAYSDLKDKISGNPANNPWQNAYNHASLVDVGTAESIRQNLKALARAFTLGTRQDIASFNIIPGSTLFLEGEWSDIDVGDLAPKLEQLMKSFSFSKIQIICVNKASTDLFWKYLEG</sequence>
<name>B9M245_GEODF</name>